<dbReference type="EMBL" id="PDKO01000004">
    <property type="protein sequence ID" value="RXJ63246.1"/>
    <property type="molecule type" value="Genomic_DNA"/>
</dbReference>
<proteinExistence type="predicted"/>
<gene>
    <name evidence="2" type="ORF">CRV06_06085</name>
</gene>
<dbReference type="AlphaFoldDB" id="A0A4Q0XZV0"/>
<evidence type="ECO:0000313" key="3">
    <source>
        <dbReference type="Proteomes" id="UP000290191"/>
    </source>
</evidence>
<reference evidence="2 3" key="1">
    <citation type="submission" date="2017-10" db="EMBL/GenBank/DDBJ databases">
        <title>Genomics of the genus Arcobacter.</title>
        <authorList>
            <person name="Perez-Cataluna A."/>
            <person name="Figueras M.J."/>
        </authorList>
    </citation>
    <scope>NUCLEOTIDE SEQUENCE [LARGE SCALE GENOMIC DNA]</scope>
    <source>
        <strain evidence="2 3">DSM 24636</strain>
    </source>
</reference>
<feature type="signal peptide" evidence="1">
    <location>
        <begin position="1"/>
        <end position="20"/>
    </location>
</feature>
<sequence>MKKVLFTSVCISLLTVNLQASFFENMIDKVSDKITQKTENVLTEKSDKMIDNAVNTMNEENKSTKKVTNLNKVAELKELVQMKKEGYITDAEFRQQKALILNK</sequence>
<name>A0A4Q0XZV0_9BACT</name>
<evidence type="ECO:0000256" key="1">
    <source>
        <dbReference type="SAM" id="SignalP"/>
    </source>
</evidence>
<comment type="caution">
    <text evidence="2">The sequence shown here is derived from an EMBL/GenBank/DDBJ whole genome shotgun (WGS) entry which is preliminary data.</text>
</comment>
<feature type="chain" id="PRO_5020382780" description="SHOCT domain-containing protein" evidence="1">
    <location>
        <begin position="21"/>
        <end position="103"/>
    </location>
</feature>
<keyword evidence="3" id="KW-1185">Reference proteome</keyword>
<evidence type="ECO:0008006" key="4">
    <source>
        <dbReference type="Google" id="ProtNLM"/>
    </source>
</evidence>
<evidence type="ECO:0000313" key="2">
    <source>
        <dbReference type="EMBL" id="RXJ63246.1"/>
    </source>
</evidence>
<keyword evidence="1" id="KW-0732">Signal</keyword>
<accession>A0A4Q0XZV0</accession>
<organism evidence="2 3">
    <name type="scientific">Halarcobacter anaerophilus</name>
    <dbReference type="NCBI Taxonomy" id="877500"/>
    <lineage>
        <taxon>Bacteria</taxon>
        <taxon>Pseudomonadati</taxon>
        <taxon>Campylobacterota</taxon>
        <taxon>Epsilonproteobacteria</taxon>
        <taxon>Campylobacterales</taxon>
        <taxon>Arcobacteraceae</taxon>
        <taxon>Halarcobacter</taxon>
    </lineage>
</organism>
<dbReference type="Proteomes" id="UP000290191">
    <property type="component" value="Unassembled WGS sequence"/>
</dbReference>
<dbReference type="RefSeq" id="WP_129081784.1">
    <property type="nucleotide sequence ID" value="NZ_CP041070.1"/>
</dbReference>
<protein>
    <recommendedName>
        <fullName evidence="4">SHOCT domain-containing protein</fullName>
    </recommendedName>
</protein>